<reference evidence="1" key="1">
    <citation type="submission" date="2023-10" db="EMBL/GenBank/DDBJ databases">
        <title>Genome assembly of Pristionchus species.</title>
        <authorList>
            <person name="Yoshida K."/>
            <person name="Sommer R.J."/>
        </authorList>
    </citation>
    <scope>NUCLEOTIDE SEQUENCE</scope>
    <source>
        <strain evidence="1">RS0144</strain>
    </source>
</reference>
<dbReference type="Proteomes" id="UP001432027">
    <property type="component" value="Unassembled WGS sequence"/>
</dbReference>
<name>A0AAV5T8Y2_9BILA</name>
<evidence type="ECO:0008006" key="3">
    <source>
        <dbReference type="Google" id="ProtNLM"/>
    </source>
</evidence>
<organism evidence="1 2">
    <name type="scientific">Pristionchus entomophagus</name>
    <dbReference type="NCBI Taxonomy" id="358040"/>
    <lineage>
        <taxon>Eukaryota</taxon>
        <taxon>Metazoa</taxon>
        <taxon>Ecdysozoa</taxon>
        <taxon>Nematoda</taxon>
        <taxon>Chromadorea</taxon>
        <taxon>Rhabditida</taxon>
        <taxon>Rhabditina</taxon>
        <taxon>Diplogasteromorpha</taxon>
        <taxon>Diplogasteroidea</taxon>
        <taxon>Neodiplogasteridae</taxon>
        <taxon>Pristionchus</taxon>
    </lineage>
</organism>
<dbReference type="EMBL" id="BTSX01000004">
    <property type="protein sequence ID" value="GMS92037.1"/>
    <property type="molecule type" value="Genomic_DNA"/>
</dbReference>
<gene>
    <name evidence="1" type="ORF">PENTCL1PPCAC_14212</name>
</gene>
<keyword evidence="2" id="KW-1185">Reference proteome</keyword>
<dbReference type="AlphaFoldDB" id="A0AAV5T8Y2"/>
<sequence length="156" mass="17660">MSPLRVNHGINRPRRPCSLLLPIFIHRCRFLQLYHVGFPGDAHRIGKCMCGHLSSLLISWDRNGFGNKFSPANKRKQAVCSRHKTKHRKSRPITNLKITKSDAIDYMAQFKALGHVGTRSDLFVTLLCAQTVRIQQIRAVRVSFIGKSSHRATAST</sequence>
<proteinExistence type="predicted"/>
<evidence type="ECO:0000313" key="1">
    <source>
        <dbReference type="EMBL" id="GMS92037.1"/>
    </source>
</evidence>
<accession>A0AAV5T8Y2</accession>
<comment type="caution">
    <text evidence="1">The sequence shown here is derived from an EMBL/GenBank/DDBJ whole genome shotgun (WGS) entry which is preliminary data.</text>
</comment>
<evidence type="ECO:0000313" key="2">
    <source>
        <dbReference type="Proteomes" id="UP001432027"/>
    </source>
</evidence>
<protein>
    <recommendedName>
        <fullName evidence="3">Ribosomal protein</fullName>
    </recommendedName>
</protein>